<dbReference type="Gene3D" id="3.40.630.30">
    <property type="match status" value="1"/>
</dbReference>
<dbReference type="GO" id="GO:0007064">
    <property type="term" value="P:mitotic sister chromatid cohesion"/>
    <property type="evidence" value="ECO:0007669"/>
    <property type="project" value="TreeGrafter"/>
</dbReference>
<name>A0A6V8SFB4_9CLOT</name>
<protein>
    <recommendedName>
        <fullName evidence="1">N-acetyltransferase domain-containing protein</fullName>
    </recommendedName>
</protein>
<dbReference type="EMBL" id="BLZR01000001">
    <property type="protein sequence ID" value="GFP75887.1"/>
    <property type="molecule type" value="Genomic_DNA"/>
</dbReference>
<evidence type="ECO:0000259" key="1">
    <source>
        <dbReference type="PROSITE" id="PS51186"/>
    </source>
</evidence>
<comment type="caution">
    <text evidence="2">The sequence shown here is derived from an EMBL/GenBank/DDBJ whole genome shotgun (WGS) entry which is preliminary data.</text>
</comment>
<dbReference type="PANTHER" id="PTHR42919:SF20">
    <property type="entry name" value="GCN5-RELATED N-ACETYLTRANSFERASE 10, CHLOROPLASTIC"/>
    <property type="match status" value="1"/>
</dbReference>
<gene>
    <name evidence="2" type="ORF">bsdtw1_01979</name>
</gene>
<dbReference type="PANTHER" id="PTHR42919">
    <property type="entry name" value="N-ALPHA-ACETYLTRANSFERASE"/>
    <property type="match status" value="1"/>
</dbReference>
<organism evidence="2 3">
    <name type="scientific">Clostridium fungisolvens</name>
    <dbReference type="NCBI Taxonomy" id="1604897"/>
    <lineage>
        <taxon>Bacteria</taxon>
        <taxon>Bacillati</taxon>
        <taxon>Bacillota</taxon>
        <taxon>Clostridia</taxon>
        <taxon>Eubacteriales</taxon>
        <taxon>Clostridiaceae</taxon>
        <taxon>Clostridium</taxon>
    </lineage>
</organism>
<dbReference type="PROSITE" id="PS51186">
    <property type="entry name" value="GNAT"/>
    <property type="match status" value="1"/>
</dbReference>
<dbReference type="GO" id="GO:0008080">
    <property type="term" value="F:N-acetyltransferase activity"/>
    <property type="evidence" value="ECO:0007669"/>
    <property type="project" value="TreeGrafter"/>
</dbReference>
<keyword evidence="3" id="KW-1185">Reference proteome</keyword>
<proteinExistence type="predicted"/>
<dbReference type="RefSeq" id="WP_183277358.1">
    <property type="nucleotide sequence ID" value="NZ_BLZR01000001.1"/>
</dbReference>
<feature type="domain" description="N-acetyltransferase" evidence="1">
    <location>
        <begin position="149"/>
        <end position="287"/>
    </location>
</feature>
<evidence type="ECO:0000313" key="3">
    <source>
        <dbReference type="Proteomes" id="UP000580568"/>
    </source>
</evidence>
<dbReference type="AlphaFoldDB" id="A0A6V8SFB4"/>
<dbReference type="CDD" id="cd04301">
    <property type="entry name" value="NAT_SF"/>
    <property type="match status" value="1"/>
</dbReference>
<dbReference type="InterPro" id="IPR016181">
    <property type="entry name" value="Acyl_CoA_acyltransferase"/>
</dbReference>
<dbReference type="InterPro" id="IPR051556">
    <property type="entry name" value="N-term/lysine_N-AcTrnsfr"/>
</dbReference>
<dbReference type="Pfam" id="PF00583">
    <property type="entry name" value="Acetyltransf_1"/>
    <property type="match status" value="1"/>
</dbReference>
<sequence length="287" mass="33910">MFKIKRLCFDKNRLIDLFECSKSFNSFNNSFIKFYKSKLPILRLLLLRNIRFIYLNKKVIGYFWFEKIYERTYSIKDFVINNTAGLAQVLEKSTAKSGFFTKGLFIYECEDNTFNNTILNTLGFKKSGETLLMERSIEDKYIENVPSNISFSLMENNKDENLRCNLQNNIFEDDSRIPLTIDDIYYDQCQDYYLENASIFIKSYDEYVGYGQIILNNDSYFIVNLGIVKEQRGKGFSTYLLNHLINVCYDKGIKSIYIRVDQQNEIAKKLYLNNGFKFVNTVGIWEQ</sequence>
<reference evidence="2 3" key="1">
    <citation type="submission" date="2020-07" db="EMBL/GenBank/DDBJ databases">
        <title>A new beta-1,3-glucan-decomposing anaerobic bacterium isolated from anoxic soil subjected to biological soil disinfestation.</title>
        <authorList>
            <person name="Ueki A."/>
            <person name="Tonouchi A."/>
        </authorList>
    </citation>
    <scope>NUCLEOTIDE SEQUENCE [LARGE SCALE GENOMIC DNA]</scope>
    <source>
        <strain evidence="2 3">TW1</strain>
    </source>
</reference>
<dbReference type="Proteomes" id="UP000580568">
    <property type="component" value="Unassembled WGS sequence"/>
</dbReference>
<dbReference type="InterPro" id="IPR000182">
    <property type="entry name" value="GNAT_dom"/>
</dbReference>
<accession>A0A6V8SFB4</accession>
<dbReference type="SUPFAM" id="SSF55729">
    <property type="entry name" value="Acyl-CoA N-acyltransferases (Nat)"/>
    <property type="match status" value="1"/>
</dbReference>
<evidence type="ECO:0000313" key="2">
    <source>
        <dbReference type="EMBL" id="GFP75887.1"/>
    </source>
</evidence>
<dbReference type="GO" id="GO:0031415">
    <property type="term" value="C:NatA complex"/>
    <property type="evidence" value="ECO:0007669"/>
    <property type="project" value="TreeGrafter"/>
</dbReference>